<dbReference type="Pfam" id="PF15892">
    <property type="entry name" value="BNR_4"/>
    <property type="match status" value="1"/>
</dbReference>
<gene>
    <name evidence="1" type="ORF">Thiowin_03779</name>
</gene>
<name>A0ABZ0SCR0_9GAMM</name>
<organism evidence="1 2">
    <name type="scientific">Thiorhodovibrio winogradskyi</name>
    <dbReference type="NCBI Taxonomy" id="77007"/>
    <lineage>
        <taxon>Bacteria</taxon>
        <taxon>Pseudomonadati</taxon>
        <taxon>Pseudomonadota</taxon>
        <taxon>Gammaproteobacteria</taxon>
        <taxon>Chromatiales</taxon>
        <taxon>Chromatiaceae</taxon>
        <taxon>Thiorhodovibrio</taxon>
    </lineage>
</organism>
<dbReference type="Pfam" id="PF13385">
    <property type="entry name" value="Laminin_G_3"/>
    <property type="match status" value="1"/>
</dbReference>
<dbReference type="Gene3D" id="2.60.120.200">
    <property type="match status" value="1"/>
</dbReference>
<reference evidence="1 2" key="1">
    <citation type="journal article" date="2023" name="Microorganisms">
        <title>Thiorhodovibrio frisius and Trv. litoralis spp. nov., Two Novel Members from a Clade of Fastidious Purple Sulfur Bacteria That Exhibit Unique Red-Shifted Light-Harvesting Capabilities.</title>
        <authorList>
            <person name="Methner A."/>
            <person name="Kuzyk S.B."/>
            <person name="Petersen J."/>
            <person name="Bauer S."/>
            <person name="Brinkmann H."/>
            <person name="Sichau K."/>
            <person name="Wanner G."/>
            <person name="Wolf J."/>
            <person name="Neumann-Schaal M."/>
            <person name="Henke P."/>
            <person name="Tank M."/>
            <person name="Sproer C."/>
            <person name="Bunk B."/>
            <person name="Overmann J."/>
        </authorList>
    </citation>
    <scope>NUCLEOTIDE SEQUENCE [LARGE SCALE GENOMIC DNA]</scope>
    <source>
        <strain evidence="1 2">DSM 6702</strain>
    </source>
</reference>
<evidence type="ECO:0008006" key="3">
    <source>
        <dbReference type="Google" id="ProtNLM"/>
    </source>
</evidence>
<dbReference type="EMBL" id="CP121472">
    <property type="protein sequence ID" value="WPL18692.1"/>
    <property type="molecule type" value="Genomic_DNA"/>
</dbReference>
<proteinExistence type="predicted"/>
<dbReference type="InterPro" id="IPR013320">
    <property type="entry name" value="ConA-like_dom_sf"/>
</dbReference>
<evidence type="ECO:0000313" key="2">
    <source>
        <dbReference type="Proteomes" id="UP001432180"/>
    </source>
</evidence>
<dbReference type="SUPFAM" id="SSF49899">
    <property type="entry name" value="Concanavalin A-like lectins/glucanases"/>
    <property type="match status" value="1"/>
</dbReference>
<evidence type="ECO:0000313" key="1">
    <source>
        <dbReference type="EMBL" id="WPL18692.1"/>
    </source>
</evidence>
<dbReference type="Proteomes" id="UP001432180">
    <property type="component" value="Chromosome"/>
</dbReference>
<accession>A0ABZ0SCR0</accession>
<sequence>MRSLNPVGYWPLEETDKVLVDLSPANNHAQIFNTPWSGGLLDFSSSYQYLHIPGPANYFHQAFTIGLWVYSRRTSYLRDGVALIGSWPRQPLPVSLRLSGKDKLAVEVISNNQKDALGSVEAGITVDANAWQHVVYSFKDGQGKLYINGKLVHTKDAVPYRPAAKGHAVLAGYDADWWGVHPVGSQSLDGSLRHLIFFNRALTDAEVKDLASATKPRVNPHQQAADEIRVKGRFIKLSDLGEEPLEVQRQALYLMHNDKWDGDLDQNAELLRDYLAVALDSAALRYDAVLVLKKMGELQQLESAAPRLAELAADGGAARVERASAALALGAMGQPALTQVETLQATLEADLESTGAHIPRVEAIVRNALIYALLRIAPEQPTVNQLLGRAYAKPLLEVLDVAALERPELSDLVGRGQWMKALEVAKDLFKKHQVYFLTQNDPYRDARAGIHERSYTSAAMHKGITYQFGSGKSYAGCEPITPTDYKQALARYAEKYPASNKWLDGDVSQMRRARLRAISPSQPDRAAFIGGPDFLFSARDGKVCCWAVAIDQDGYLHVMGGQHNQPRYADYMPGAWQEIGLSANKMSAQYPTTLYWVSKRPLEIDAFNFVGFKDHPRAVPATYLNYMNFVQDHQGKLYLYGRVDGWGIQSWGLFEYDTGKRRWTPIGGLAGGVIKSARANNSEWMGYLQRQYRGLIPHDNGPRLLAWAWQPHFYNYNRSKKGVRFDPENRMIVQIGVRGLDVDGRYASHQLFAYSDDGGKTFHRADGSLVALPLTANPAPAHNAKVSLGLNRLWIMQWTALLTWAGLGP</sequence>
<keyword evidence="2" id="KW-1185">Reference proteome</keyword>
<protein>
    <recommendedName>
        <fullName evidence="3">LamG-like jellyroll fold domain-containing protein</fullName>
    </recommendedName>
</protein>